<dbReference type="Gene3D" id="3.40.50.300">
    <property type="entry name" value="P-loop containing nucleotide triphosphate hydrolases"/>
    <property type="match status" value="1"/>
</dbReference>
<keyword evidence="2" id="KW-1185">Reference proteome</keyword>
<evidence type="ECO:0008006" key="3">
    <source>
        <dbReference type="Google" id="ProtNLM"/>
    </source>
</evidence>
<dbReference type="EMBL" id="JACIFU010000003">
    <property type="protein sequence ID" value="MBB4174761.1"/>
    <property type="molecule type" value="Genomic_DNA"/>
</dbReference>
<proteinExistence type="predicted"/>
<accession>A0A7W6M974</accession>
<dbReference type="AlphaFoldDB" id="A0A7W6M974"/>
<organism evidence="1 2">
    <name type="scientific">Sulfitobacter noctilucicola</name>
    <dbReference type="NCBI Taxonomy" id="1342301"/>
    <lineage>
        <taxon>Bacteria</taxon>
        <taxon>Pseudomonadati</taxon>
        <taxon>Pseudomonadota</taxon>
        <taxon>Alphaproteobacteria</taxon>
        <taxon>Rhodobacterales</taxon>
        <taxon>Roseobacteraceae</taxon>
        <taxon>Sulfitobacter</taxon>
    </lineage>
</organism>
<dbReference type="Proteomes" id="UP000565745">
    <property type="component" value="Unassembled WGS sequence"/>
</dbReference>
<dbReference type="InterPro" id="IPR027417">
    <property type="entry name" value="P-loop_NTPase"/>
</dbReference>
<sequence length="208" mass="23560">MLVFLRHKITFLATPKTGTTAVEMALKPRAEIVFSKGRKHITALRYANKIAPFLEDTFGVRPASVAVMREPVDQIRSWYKYRSQERLDGTAQSTKGISFDQFVREVVSNDPPERAQIGRQFNFLTDGKTQVMADHIFAYEEQEAFLMFLSEHLQHPVEIPLRNVSPKVGAALEPTTLALLQDARAADFILYDELRSKDGHLKRSDAPA</sequence>
<dbReference type="RefSeq" id="WP_025056128.1">
    <property type="nucleotide sequence ID" value="NZ_JACIFU010000003.1"/>
</dbReference>
<name>A0A7W6M974_9RHOB</name>
<dbReference type="OrthoDB" id="7687351at2"/>
<reference evidence="1 2" key="1">
    <citation type="submission" date="2020-08" db="EMBL/GenBank/DDBJ databases">
        <title>Genomic Encyclopedia of Type Strains, Phase IV (KMG-IV): sequencing the most valuable type-strain genomes for metagenomic binning, comparative biology and taxonomic classification.</title>
        <authorList>
            <person name="Goeker M."/>
        </authorList>
    </citation>
    <scope>NUCLEOTIDE SEQUENCE [LARGE SCALE GENOMIC DNA]</scope>
    <source>
        <strain evidence="1 2">DSM 101015</strain>
    </source>
</reference>
<evidence type="ECO:0000313" key="1">
    <source>
        <dbReference type="EMBL" id="MBB4174761.1"/>
    </source>
</evidence>
<gene>
    <name evidence="1" type="ORF">GGR93_002549</name>
</gene>
<evidence type="ECO:0000313" key="2">
    <source>
        <dbReference type="Proteomes" id="UP000565745"/>
    </source>
</evidence>
<comment type="caution">
    <text evidence="1">The sequence shown here is derived from an EMBL/GenBank/DDBJ whole genome shotgun (WGS) entry which is preliminary data.</text>
</comment>
<protein>
    <recommendedName>
        <fullName evidence="3">Gamma-glutamyl kinase</fullName>
    </recommendedName>
</protein>
<dbReference type="SUPFAM" id="SSF52540">
    <property type="entry name" value="P-loop containing nucleoside triphosphate hydrolases"/>
    <property type="match status" value="1"/>
</dbReference>